<accession>A0A0V8JDA1</accession>
<dbReference type="GO" id="GO:0006777">
    <property type="term" value="P:Mo-molybdopterin cofactor biosynthetic process"/>
    <property type="evidence" value="ECO:0007669"/>
    <property type="project" value="InterPro"/>
</dbReference>
<dbReference type="Gene3D" id="3.40.50.300">
    <property type="entry name" value="P-loop containing nucleotide triphosphate hydrolases"/>
    <property type="match status" value="1"/>
</dbReference>
<dbReference type="InterPro" id="IPR052539">
    <property type="entry name" value="MGD_biosynthesis_adapter"/>
</dbReference>
<proteinExistence type="predicted"/>
<evidence type="ECO:0000313" key="3">
    <source>
        <dbReference type="Proteomes" id="UP000054099"/>
    </source>
</evidence>
<name>A0A0V8JDA1_9BACL</name>
<dbReference type="InterPro" id="IPR004435">
    <property type="entry name" value="MobB_dom"/>
</dbReference>
<dbReference type="GO" id="GO:0005525">
    <property type="term" value="F:GTP binding"/>
    <property type="evidence" value="ECO:0007669"/>
    <property type="project" value="InterPro"/>
</dbReference>
<sequence>MGSSIKIQIVGYKNSGKTTLIADLLQAAAADGLRAGTLKHHGHGGKIAFQDENSDTGIHRSSGAIVSGVQGEDTFQLCLDQPVSFSGLVRLYEPLELDLLLIEGFKEEQLPRVVLLKHDGDVQLLLSSTHVLLVIIWPSVSAELIPRVYPVYRLNEKEQYIDFLKDWMKGMST</sequence>
<keyword evidence="3" id="KW-1185">Reference proteome</keyword>
<dbReference type="Pfam" id="PF03205">
    <property type="entry name" value="MobB"/>
    <property type="match status" value="1"/>
</dbReference>
<comment type="caution">
    <text evidence="2">The sequence shown here is derived from an EMBL/GenBank/DDBJ whole genome shotgun (WGS) entry which is preliminary data.</text>
</comment>
<dbReference type="SUPFAM" id="SSF52540">
    <property type="entry name" value="P-loop containing nucleoside triphosphate hydrolases"/>
    <property type="match status" value="1"/>
</dbReference>
<dbReference type="RefSeq" id="WP_061968929.1">
    <property type="nucleotide sequence ID" value="NZ_FMAV01000001.1"/>
</dbReference>
<dbReference type="Proteomes" id="UP000054099">
    <property type="component" value="Unassembled WGS sequence"/>
</dbReference>
<dbReference type="PANTHER" id="PTHR40072:SF1">
    <property type="entry name" value="MOLYBDOPTERIN-GUANINE DINUCLEOTIDE BIOSYNTHESIS ADAPTER PROTEIN"/>
    <property type="match status" value="1"/>
</dbReference>
<dbReference type="NCBIfam" id="TIGR00176">
    <property type="entry name" value="mobB"/>
    <property type="match status" value="1"/>
</dbReference>
<gene>
    <name evidence="2" type="ORF">AS030_04670</name>
</gene>
<protein>
    <recommendedName>
        <fullName evidence="1">Molybdopterin-guanine dinucleotide biosynthesis protein B (MobB) domain-containing protein</fullName>
    </recommendedName>
</protein>
<reference evidence="2 3" key="1">
    <citation type="journal article" date="2014" name="Antonie Van Leeuwenhoek">
        <title>Fictibacillus enclensis sp. nov., isolated from marine sediment.</title>
        <authorList>
            <person name="Dastager S.G."/>
            <person name="Mawlankar R."/>
            <person name="Srinivasan K."/>
            <person name="Tang S.K."/>
            <person name="Lee J.C."/>
            <person name="Ramana V.V."/>
            <person name="Shouche Y.S."/>
        </authorList>
    </citation>
    <scope>NUCLEOTIDE SEQUENCE [LARGE SCALE GENOMIC DNA]</scope>
    <source>
        <strain evidence="2 3">NIO-1003</strain>
    </source>
</reference>
<dbReference type="EMBL" id="LNQN01000001">
    <property type="protein sequence ID" value="KSU84824.1"/>
    <property type="molecule type" value="Genomic_DNA"/>
</dbReference>
<evidence type="ECO:0000313" key="2">
    <source>
        <dbReference type="EMBL" id="KSU84824.1"/>
    </source>
</evidence>
<dbReference type="OrthoDB" id="9786803at2"/>
<organism evidence="2 3">
    <name type="scientific">Fictibacillus enclensis</name>
    <dbReference type="NCBI Taxonomy" id="1017270"/>
    <lineage>
        <taxon>Bacteria</taxon>
        <taxon>Bacillati</taxon>
        <taxon>Bacillota</taxon>
        <taxon>Bacilli</taxon>
        <taxon>Bacillales</taxon>
        <taxon>Fictibacillaceae</taxon>
        <taxon>Fictibacillus</taxon>
    </lineage>
</organism>
<feature type="domain" description="Molybdopterin-guanine dinucleotide biosynthesis protein B (MobB)" evidence="1">
    <location>
        <begin position="7"/>
        <end position="135"/>
    </location>
</feature>
<evidence type="ECO:0000259" key="1">
    <source>
        <dbReference type="Pfam" id="PF03205"/>
    </source>
</evidence>
<dbReference type="AlphaFoldDB" id="A0A0V8JDA1"/>
<dbReference type="PANTHER" id="PTHR40072">
    <property type="entry name" value="MOLYBDOPTERIN-GUANINE DINUCLEOTIDE BIOSYNTHESIS ADAPTER PROTEIN-RELATED"/>
    <property type="match status" value="1"/>
</dbReference>
<dbReference type="InterPro" id="IPR027417">
    <property type="entry name" value="P-loop_NTPase"/>
</dbReference>